<comment type="similarity">
    <text evidence="2 7">Belongs to the ExbD/TolR family.</text>
</comment>
<keyword evidence="3" id="KW-1003">Cell membrane</keyword>
<comment type="subcellular location">
    <subcellularLocation>
        <location evidence="1">Cell membrane</location>
        <topology evidence="1">Single-pass membrane protein</topology>
    </subcellularLocation>
    <subcellularLocation>
        <location evidence="7">Cell membrane</location>
        <topology evidence="7">Single-pass type II membrane protein</topology>
    </subcellularLocation>
</comment>
<dbReference type="Pfam" id="PF02472">
    <property type="entry name" value="ExbD"/>
    <property type="match status" value="1"/>
</dbReference>
<evidence type="ECO:0000256" key="6">
    <source>
        <dbReference type="ARBA" id="ARBA00023136"/>
    </source>
</evidence>
<keyword evidence="7" id="KW-0813">Transport</keyword>
<evidence type="ECO:0000256" key="3">
    <source>
        <dbReference type="ARBA" id="ARBA00022475"/>
    </source>
</evidence>
<gene>
    <name evidence="9" type="ORF">RZN69_12140</name>
</gene>
<evidence type="ECO:0000256" key="2">
    <source>
        <dbReference type="ARBA" id="ARBA00005811"/>
    </source>
</evidence>
<name>A0AAQ3L577_9BACT</name>
<evidence type="ECO:0000256" key="7">
    <source>
        <dbReference type="RuleBase" id="RU003879"/>
    </source>
</evidence>
<evidence type="ECO:0000313" key="10">
    <source>
        <dbReference type="Proteomes" id="UP001304300"/>
    </source>
</evidence>
<keyword evidence="10" id="KW-1185">Reference proteome</keyword>
<keyword evidence="7" id="KW-0653">Protein transport</keyword>
<dbReference type="GO" id="GO:0015031">
    <property type="term" value="P:protein transport"/>
    <property type="evidence" value="ECO:0007669"/>
    <property type="project" value="UniProtKB-KW"/>
</dbReference>
<evidence type="ECO:0000256" key="4">
    <source>
        <dbReference type="ARBA" id="ARBA00022692"/>
    </source>
</evidence>
<keyword evidence="4 7" id="KW-0812">Transmembrane</keyword>
<dbReference type="PANTHER" id="PTHR30558">
    <property type="entry name" value="EXBD MEMBRANE COMPONENT OF PMF-DRIVEN MACROMOLECULE IMPORT SYSTEM"/>
    <property type="match status" value="1"/>
</dbReference>
<evidence type="ECO:0000313" key="9">
    <source>
        <dbReference type="EMBL" id="WOO39365.1"/>
    </source>
</evidence>
<organism evidence="9 10">
    <name type="scientific">Rubellicoccus peritrichatus</name>
    <dbReference type="NCBI Taxonomy" id="3080537"/>
    <lineage>
        <taxon>Bacteria</taxon>
        <taxon>Pseudomonadati</taxon>
        <taxon>Verrucomicrobiota</taxon>
        <taxon>Opitutia</taxon>
        <taxon>Puniceicoccales</taxon>
        <taxon>Cerasicoccaceae</taxon>
        <taxon>Rubellicoccus</taxon>
    </lineage>
</organism>
<reference evidence="9 10" key="1">
    <citation type="submission" date="2023-10" db="EMBL/GenBank/DDBJ databases">
        <title>Rubellicoccus peritrichatus gen. nov., sp. nov., isolated from an algae of coral reef tank.</title>
        <authorList>
            <person name="Luo J."/>
        </authorList>
    </citation>
    <scope>NUCLEOTIDE SEQUENCE [LARGE SCALE GENOMIC DNA]</scope>
    <source>
        <strain evidence="9 10">CR14</strain>
    </source>
</reference>
<dbReference type="PANTHER" id="PTHR30558:SF3">
    <property type="entry name" value="BIOPOLYMER TRANSPORT PROTEIN EXBD-RELATED"/>
    <property type="match status" value="1"/>
</dbReference>
<proteinExistence type="inferred from homology"/>
<dbReference type="AlphaFoldDB" id="A0AAQ3L577"/>
<dbReference type="Gene3D" id="3.30.420.270">
    <property type="match status" value="1"/>
</dbReference>
<dbReference type="KEGG" id="puo:RZN69_12140"/>
<keyword evidence="6 8" id="KW-0472">Membrane</keyword>
<dbReference type="RefSeq" id="WP_317831231.1">
    <property type="nucleotide sequence ID" value="NZ_CP136920.1"/>
</dbReference>
<dbReference type="GO" id="GO:0022857">
    <property type="term" value="F:transmembrane transporter activity"/>
    <property type="evidence" value="ECO:0007669"/>
    <property type="project" value="InterPro"/>
</dbReference>
<feature type="transmembrane region" description="Helical" evidence="8">
    <location>
        <begin position="36"/>
        <end position="56"/>
    </location>
</feature>
<protein>
    <submittedName>
        <fullName evidence="9">Biopolymer transporter ExbD</fullName>
    </submittedName>
</protein>
<dbReference type="Proteomes" id="UP001304300">
    <property type="component" value="Chromosome"/>
</dbReference>
<accession>A0AAQ3L577</accession>
<dbReference type="GO" id="GO:0005886">
    <property type="term" value="C:plasma membrane"/>
    <property type="evidence" value="ECO:0007669"/>
    <property type="project" value="UniProtKB-SubCell"/>
</dbReference>
<dbReference type="EMBL" id="CP136920">
    <property type="protein sequence ID" value="WOO39365.1"/>
    <property type="molecule type" value="Genomic_DNA"/>
</dbReference>
<evidence type="ECO:0000256" key="1">
    <source>
        <dbReference type="ARBA" id="ARBA00004162"/>
    </source>
</evidence>
<evidence type="ECO:0000256" key="5">
    <source>
        <dbReference type="ARBA" id="ARBA00022989"/>
    </source>
</evidence>
<sequence>MADFTPVIESNGAGIKALRRRRRRKRDYGDDVAVDFSPLIDCVFLLLIFFLVATILKRLEKQIPVMLPDSTSSLAQEAELSEVVIALGEDGVILQGIARPNKLETISYAPIDDIAVFLKELAQQRGTNTPIRIDADRDVPFQEVIDTLDICSIQGFEDVGVRLKHHDKMFFEILKGKR</sequence>
<dbReference type="InterPro" id="IPR003400">
    <property type="entry name" value="ExbD"/>
</dbReference>
<evidence type="ECO:0000256" key="8">
    <source>
        <dbReference type="SAM" id="Phobius"/>
    </source>
</evidence>
<keyword evidence="5 8" id="KW-1133">Transmembrane helix</keyword>